<reference evidence="1" key="2">
    <citation type="submission" date="2023-01" db="EMBL/GenBank/DDBJ databases">
        <authorList>
            <person name="Petersen C."/>
        </authorList>
    </citation>
    <scope>NUCLEOTIDE SEQUENCE</scope>
    <source>
        <strain evidence="1">IBT 12815</strain>
    </source>
</reference>
<reference evidence="1" key="1">
    <citation type="journal article" date="2023" name="IMA Fungus">
        <title>Comparative genomic study of the Penicillium genus elucidates a diverse pangenome and 15 lateral gene transfer events.</title>
        <authorList>
            <person name="Petersen C."/>
            <person name="Sorensen T."/>
            <person name="Nielsen M.R."/>
            <person name="Sondergaard T.E."/>
            <person name="Sorensen J.L."/>
            <person name="Fitzpatrick D.A."/>
            <person name="Frisvad J.C."/>
            <person name="Nielsen K.L."/>
        </authorList>
    </citation>
    <scope>NUCLEOTIDE SEQUENCE</scope>
    <source>
        <strain evidence="1">IBT 12815</strain>
    </source>
</reference>
<proteinExistence type="predicted"/>
<organism evidence="1 2">
    <name type="scientific">Penicillium hordei</name>
    <dbReference type="NCBI Taxonomy" id="40994"/>
    <lineage>
        <taxon>Eukaryota</taxon>
        <taxon>Fungi</taxon>
        <taxon>Dikarya</taxon>
        <taxon>Ascomycota</taxon>
        <taxon>Pezizomycotina</taxon>
        <taxon>Eurotiomycetes</taxon>
        <taxon>Eurotiomycetidae</taxon>
        <taxon>Eurotiales</taxon>
        <taxon>Aspergillaceae</taxon>
        <taxon>Penicillium</taxon>
    </lineage>
</organism>
<dbReference type="Proteomes" id="UP001213799">
    <property type="component" value="Unassembled WGS sequence"/>
</dbReference>
<dbReference type="AlphaFoldDB" id="A0AAD6E8L3"/>
<evidence type="ECO:0000313" key="1">
    <source>
        <dbReference type="EMBL" id="KAJ5603367.1"/>
    </source>
</evidence>
<dbReference type="EMBL" id="JAQJAE010000003">
    <property type="protein sequence ID" value="KAJ5603367.1"/>
    <property type="molecule type" value="Genomic_DNA"/>
</dbReference>
<accession>A0AAD6E8L3</accession>
<keyword evidence="2" id="KW-1185">Reference proteome</keyword>
<name>A0AAD6E8L3_9EURO</name>
<comment type="caution">
    <text evidence="1">The sequence shown here is derived from an EMBL/GenBank/DDBJ whole genome shotgun (WGS) entry which is preliminary data.</text>
</comment>
<evidence type="ECO:0000313" key="2">
    <source>
        <dbReference type="Proteomes" id="UP001213799"/>
    </source>
</evidence>
<dbReference type="RefSeq" id="XP_056753165.1">
    <property type="nucleotide sequence ID" value="XM_056897380.1"/>
</dbReference>
<protein>
    <submittedName>
        <fullName evidence="1">Uncharacterized protein</fullName>
    </submittedName>
</protein>
<sequence length="88" mass="9239">MGRITSKSELIGYFVCFAVGMDLETQQASAKAGGWSVGVVCLGCIEPPFYVLSARGPYLKIALNSKKAGMDGVDIVSKAGEIPSQNPI</sequence>
<gene>
    <name evidence="1" type="ORF">N7537_006323</name>
</gene>
<dbReference type="GeneID" id="81587622"/>